<dbReference type="PATRIC" id="fig|632773.3.peg.380"/>
<dbReference type="InterPro" id="IPR013221">
    <property type="entry name" value="Mur_ligase_cen"/>
</dbReference>
<reference evidence="3 4" key="1">
    <citation type="submission" date="2015-08" db="EMBL/GenBank/DDBJ databases">
        <title>The complete genome sequence of Bacillus beveridgei MLTeJB.</title>
        <authorList>
            <person name="Hanson T.E."/>
            <person name="Mesa C."/>
            <person name="Basesman S.M."/>
            <person name="Oremland R.S."/>
        </authorList>
    </citation>
    <scope>NUCLEOTIDE SEQUENCE [LARGE SCALE GENOMIC DNA]</scope>
    <source>
        <strain evidence="3 4">MLTeJB</strain>
    </source>
</reference>
<dbReference type="EC" id="6.3.2.-" evidence="3"/>
<evidence type="ECO:0000256" key="1">
    <source>
        <dbReference type="SAM" id="MobiDB-lite"/>
    </source>
</evidence>
<dbReference type="GO" id="GO:0016020">
    <property type="term" value="C:membrane"/>
    <property type="evidence" value="ECO:0007669"/>
    <property type="project" value="InterPro"/>
</dbReference>
<dbReference type="GO" id="GO:0045227">
    <property type="term" value="P:capsule polysaccharide biosynthetic process"/>
    <property type="evidence" value="ECO:0007669"/>
    <property type="project" value="InterPro"/>
</dbReference>
<dbReference type="EMBL" id="CP012502">
    <property type="protein sequence ID" value="AOM81747.1"/>
    <property type="molecule type" value="Genomic_DNA"/>
</dbReference>
<name>A0A1D7QRV6_9BACI</name>
<keyword evidence="3" id="KW-0436">Ligase</keyword>
<accession>A0A1D7QRV6</accession>
<evidence type="ECO:0000259" key="2">
    <source>
        <dbReference type="Pfam" id="PF08245"/>
    </source>
</evidence>
<dbReference type="Proteomes" id="UP000094463">
    <property type="component" value="Chromosome"/>
</dbReference>
<dbReference type="InterPro" id="IPR008337">
    <property type="entry name" value="Capsule_biosynth_CapB"/>
</dbReference>
<dbReference type="OrthoDB" id="2884at2"/>
<protein>
    <submittedName>
        <fullName evidence="3">Poly-gamma-glutamate synthase subunit PgsB/CapB</fullName>
        <ecNumber evidence="3">6.3.2.-</ecNumber>
    </submittedName>
</protein>
<dbReference type="NCBIfam" id="TIGR04012">
    <property type="entry name" value="poly_gGlu_PgsB"/>
    <property type="match status" value="1"/>
</dbReference>
<feature type="region of interest" description="Disordered" evidence="1">
    <location>
        <begin position="394"/>
        <end position="423"/>
    </location>
</feature>
<dbReference type="Pfam" id="PF08245">
    <property type="entry name" value="Mur_ligase_M"/>
    <property type="match status" value="1"/>
</dbReference>
<dbReference type="Gene3D" id="3.40.1190.10">
    <property type="entry name" value="Mur-like, catalytic domain"/>
    <property type="match status" value="1"/>
</dbReference>
<dbReference type="SUPFAM" id="SSF53623">
    <property type="entry name" value="MurD-like peptide ligases, catalytic domain"/>
    <property type="match status" value="1"/>
</dbReference>
<feature type="domain" description="Mur ligase central" evidence="2">
    <location>
        <begin position="40"/>
        <end position="194"/>
    </location>
</feature>
<dbReference type="GO" id="GO:0016881">
    <property type="term" value="F:acid-amino acid ligase activity"/>
    <property type="evidence" value="ECO:0007669"/>
    <property type="project" value="InterPro"/>
</dbReference>
<dbReference type="InterPro" id="IPR050061">
    <property type="entry name" value="MurCDEF_pg_biosynth"/>
</dbReference>
<proteinExistence type="predicted"/>
<dbReference type="KEGG" id="bbev:BBEV_0353"/>
<evidence type="ECO:0000313" key="4">
    <source>
        <dbReference type="Proteomes" id="UP000094463"/>
    </source>
</evidence>
<dbReference type="AlphaFoldDB" id="A0A1D7QRV6"/>
<keyword evidence="4" id="KW-1185">Reference proteome</keyword>
<gene>
    <name evidence="3" type="primary">capB</name>
    <name evidence="3" type="ORF">BBEV_0353</name>
</gene>
<sequence>MNELIYLLFFAGIVLSIGIRERKTMRRNIRRIPNRILVNGIRGKSTVTRLVMGILKEDKQRVAGKTTGTSPRLFYWDQNDEEPIVRSLQGANISEQKFITRQVARRSVDAFVTECMAVNPDYQATFQDHFVQSGITIITNVVEDHLDVMGPTLDQVAEAFASTIPHDGFLILSPSEYEGYFRKIADKQNTKVYMADPDAIDEDYLKQFPYMMFPENAALGLALAEVLGIDEETALNGMQNAPVDPGAMRVHTLGDERKPSFFYNGFAANDASSTISIWEKIQDLHPDTPHQAVVMNCRDDRMDRTIQFAEEVLPRLQTGTLILTGRGVSPVVDAYQRGDIQADHMINMEKQPAEKVVNTLQNLPKDSVIFGIGNIHGGGEELAHLIEQIHADDEPDRSHLPSRMRDRQVAKGKRFELEPSKSS</sequence>
<dbReference type="PANTHER" id="PTHR43445">
    <property type="entry name" value="UDP-N-ACETYLMURAMATE--L-ALANINE LIGASE-RELATED"/>
    <property type="match status" value="1"/>
</dbReference>
<evidence type="ECO:0000313" key="3">
    <source>
        <dbReference type="EMBL" id="AOM81747.1"/>
    </source>
</evidence>
<dbReference type="STRING" id="632773.BBEV_0353"/>
<organism evidence="3 4">
    <name type="scientific">Salisediminibacterium beveridgei</name>
    <dbReference type="NCBI Taxonomy" id="632773"/>
    <lineage>
        <taxon>Bacteria</taxon>
        <taxon>Bacillati</taxon>
        <taxon>Bacillota</taxon>
        <taxon>Bacilli</taxon>
        <taxon>Bacillales</taxon>
        <taxon>Bacillaceae</taxon>
        <taxon>Salisediminibacterium</taxon>
    </lineage>
</organism>
<dbReference type="InterPro" id="IPR036565">
    <property type="entry name" value="Mur-like_cat_sf"/>
</dbReference>
<dbReference type="PRINTS" id="PR01758">
    <property type="entry name" value="CAPSULEPROTB"/>
</dbReference>
<dbReference type="GO" id="GO:0005524">
    <property type="term" value="F:ATP binding"/>
    <property type="evidence" value="ECO:0007669"/>
    <property type="project" value="InterPro"/>
</dbReference>
<dbReference type="PANTHER" id="PTHR43445:SF1">
    <property type="entry name" value="PGA SYNTHASE CAPB"/>
    <property type="match status" value="1"/>
</dbReference>